<evidence type="ECO:0000256" key="1">
    <source>
        <dbReference type="SAM" id="SignalP"/>
    </source>
</evidence>
<name>A0ABP9MK50_9FLAO</name>
<sequence>MKKQLLSAMAIVSLRIVFAQVGINTPNPNMKSTLDIISKNNNSGVLFPRLTTAQRDAINPGTTDAAVDGLWIYNTDTKCYDFWNRAQWISICGGSGGGSSTTLTQPLSGVKLMSYEQDPTYTFATTEFSEFFNSTDNFGTFPYSTVRTDGSSLVPDKVQYTNFATTNFQSYDIIGVSYRPFVDLTAAEVTAMVTFANTSKKHLYFFTENFNQTQKLNLLNQLIGDITLTSADIVGSVGANGDANTTNPCYFLTADPLNAPYVNGPFGKLQAGVHRFVDHAGGSSSFAYNKLSQSSNIQVIAADGLVNGIPQTNSKVGVFKIKNKNVFVIADGAPFYGGQPTVGPACLTPTIGGVRGRTPMKCGAGAANGTDSGVGILMANIVTWSLKSL</sequence>
<keyword evidence="1" id="KW-0732">Signal</keyword>
<protein>
    <submittedName>
        <fullName evidence="2">Uncharacterized protein</fullName>
    </submittedName>
</protein>
<reference evidence="3" key="1">
    <citation type="journal article" date="2019" name="Int. J. Syst. Evol. Microbiol.">
        <title>The Global Catalogue of Microorganisms (GCM) 10K type strain sequencing project: providing services to taxonomists for standard genome sequencing and annotation.</title>
        <authorList>
            <consortium name="The Broad Institute Genomics Platform"/>
            <consortium name="The Broad Institute Genome Sequencing Center for Infectious Disease"/>
            <person name="Wu L."/>
            <person name="Ma J."/>
        </authorList>
    </citation>
    <scope>NUCLEOTIDE SEQUENCE [LARGE SCALE GENOMIC DNA]</scope>
    <source>
        <strain evidence="3">JCM 18019</strain>
    </source>
</reference>
<dbReference type="RefSeq" id="WP_345206664.1">
    <property type="nucleotide sequence ID" value="NZ_BAABHX010000006.1"/>
</dbReference>
<gene>
    <name evidence="2" type="ORF">GCM10023210_33400</name>
</gene>
<dbReference type="EMBL" id="BAABHX010000006">
    <property type="protein sequence ID" value="GAA5097893.1"/>
    <property type="molecule type" value="Genomic_DNA"/>
</dbReference>
<evidence type="ECO:0000313" key="2">
    <source>
        <dbReference type="EMBL" id="GAA5097893.1"/>
    </source>
</evidence>
<feature type="chain" id="PRO_5045196246" evidence="1">
    <location>
        <begin position="20"/>
        <end position="389"/>
    </location>
</feature>
<comment type="caution">
    <text evidence="2">The sequence shown here is derived from an EMBL/GenBank/DDBJ whole genome shotgun (WGS) entry which is preliminary data.</text>
</comment>
<organism evidence="2 3">
    <name type="scientific">Chryseobacterium ginsengisoli</name>
    <dbReference type="NCBI Taxonomy" id="363853"/>
    <lineage>
        <taxon>Bacteria</taxon>
        <taxon>Pseudomonadati</taxon>
        <taxon>Bacteroidota</taxon>
        <taxon>Flavobacteriia</taxon>
        <taxon>Flavobacteriales</taxon>
        <taxon>Weeksellaceae</taxon>
        <taxon>Chryseobacterium group</taxon>
        <taxon>Chryseobacterium</taxon>
    </lineage>
</organism>
<dbReference type="Proteomes" id="UP001500353">
    <property type="component" value="Unassembled WGS sequence"/>
</dbReference>
<proteinExistence type="predicted"/>
<accession>A0ABP9MK50</accession>
<feature type="signal peptide" evidence="1">
    <location>
        <begin position="1"/>
        <end position="19"/>
    </location>
</feature>
<evidence type="ECO:0000313" key="3">
    <source>
        <dbReference type="Proteomes" id="UP001500353"/>
    </source>
</evidence>
<keyword evidence="3" id="KW-1185">Reference proteome</keyword>